<sequence>MRRLVVALVLLLAVVGVALVARGGDHEQRYRFAAEFDTAQGIVPGQLVKVAGARVGRVDDVVVTRANKARFVLEVDPEFGPFRDDASCKILPEGFIAESFIQCETGTPGRPELRRVGDLPTVPLARTSASVQLQDVLDTFPLPVDQRIHAILTELGIAAAGRGEDLNALLRRANPALADTRRMLAVVGAQQQALDRAIVSTDDVLAALAGRSRDVEQFIARAADVTELTADRRATLERGVQRLPALLRQAQTSLASLDDVGSRLTPTAEALRASAPQLRRLTDLAGPLAQQGLPALRGFRPAVAELRKAAVPATPLVQELTRSTGRASSGAAQARRLLETTREAGGLEFLQDIFYALSTATATYDSVGHAASINVNLDLRCIVQNDAPGCSAKFNAPGKGQIPSNDPSLPSDARARRLADDPGALVDALPERTARGLQTVLDRLLPKR</sequence>
<proteinExistence type="predicted"/>
<keyword evidence="4" id="KW-1185">Reference proteome</keyword>
<evidence type="ECO:0000313" key="3">
    <source>
        <dbReference type="EMBL" id="MDX8153790.1"/>
    </source>
</evidence>
<comment type="caution">
    <text evidence="3">The sequence shown here is derived from an EMBL/GenBank/DDBJ whole genome shotgun (WGS) entry which is preliminary data.</text>
</comment>
<reference evidence="3 4" key="1">
    <citation type="submission" date="2023-11" db="EMBL/GenBank/DDBJ databases">
        <authorList>
            <person name="Xu M."/>
            <person name="Jiang T."/>
        </authorList>
    </citation>
    <scope>NUCLEOTIDE SEQUENCE [LARGE SCALE GENOMIC DNA]</scope>
    <source>
        <strain evidence="3 4">SD</strain>
    </source>
</reference>
<feature type="region of interest" description="Disordered" evidence="1">
    <location>
        <begin position="394"/>
        <end position="414"/>
    </location>
</feature>
<dbReference type="Proteomes" id="UP001277761">
    <property type="component" value="Unassembled WGS sequence"/>
</dbReference>
<dbReference type="InterPro" id="IPR052336">
    <property type="entry name" value="MlaD_Phospholipid_Transporter"/>
</dbReference>
<dbReference type="RefSeq" id="WP_319955939.1">
    <property type="nucleotide sequence ID" value="NZ_JAXAVX010000020.1"/>
</dbReference>
<evidence type="ECO:0000256" key="1">
    <source>
        <dbReference type="SAM" id="MobiDB-lite"/>
    </source>
</evidence>
<dbReference type="InterPro" id="IPR003399">
    <property type="entry name" value="Mce/MlaD"/>
</dbReference>
<evidence type="ECO:0000259" key="2">
    <source>
        <dbReference type="Pfam" id="PF02470"/>
    </source>
</evidence>
<dbReference type="PANTHER" id="PTHR33371">
    <property type="entry name" value="INTERMEMBRANE PHOSPHOLIPID TRANSPORT SYSTEM BINDING PROTEIN MLAD-RELATED"/>
    <property type="match status" value="1"/>
</dbReference>
<dbReference type="EMBL" id="JAXAVX010000020">
    <property type="protein sequence ID" value="MDX8153790.1"/>
    <property type="molecule type" value="Genomic_DNA"/>
</dbReference>
<feature type="domain" description="Mce/MlaD" evidence="2">
    <location>
        <begin position="29"/>
        <end position="105"/>
    </location>
</feature>
<protein>
    <submittedName>
        <fullName evidence="3">MlaD family protein</fullName>
    </submittedName>
</protein>
<evidence type="ECO:0000313" key="4">
    <source>
        <dbReference type="Proteomes" id="UP001277761"/>
    </source>
</evidence>
<dbReference type="Pfam" id="PF02470">
    <property type="entry name" value="MlaD"/>
    <property type="match status" value="1"/>
</dbReference>
<gene>
    <name evidence="3" type="ORF">SK069_19490</name>
</gene>
<name>A0ABU4VPK3_9ACTN</name>
<dbReference type="PANTHER" id="PTHR33371:SF4">
    <property type="entry name" value="INTERMEMBRANE PHOSPHOLIPID TRANSPORT SYSTEM BINDING PROTEIN MLAD"/>
    <property type="match status" value="1"/>
</dbReference>
<accession>A0ABU4VPK3</accession>
<organism evidence="3 4">
    <name type="scientific">Patulibacter brassicae</name>
    <dbReference type="NCBI Taxonomy" id="1705717"/>
    <lineage>
        <taxon>Bacteria</taxon>
        <taxon>Bacillati</taxon>
        <taxon>Actinomycetota</taxon>
        <taxon>Thermoleophilia</taxon>
        <taxon>Solirubrobacterales</taxon>
        <taxon>Patulibacteraceae</taxon>
        <taxon>Patulibacter</taxon>
    </lineage>
</organism>